<feature type="domain" description="Response regulatory" evidence="10">
    <location>
        <begin position="2"/>
        <end position="116"/>
    </location>
</feature>
<keyword evidence="3" id="KW-0902">Two-component regulatory system</keyword>
<evidence type="ECO:0000313" key="12">
    <source>
        <dbReference type="EMBL" id="APM38033.1"/>
    </source>
</evidence>
<dbReference type="GO" id="GO:0000976">
    <property type="term" value="F:transcription cis-regulatory region binding"/>
    <property type="evidence" value="ECO:0007669"/>
    <property type="project" value="TreeGrafter"/>
</dbReference>
<dbReference type="InterPro" id="IPR016032">
    <property type="entry name" value="Sig_transdc_resp-reg_C-effctor"/>
</dbReference>
<evidence type="ECO:0000256" key="2">
    <source>
        <dbReference type="ARBA" id="ARBA00022553"/>
    </source>
</evidence>
<keyword evidence="2 8" id="KW-0597">Phosphoprotein</keyword>
<dbReference type="RefSeq" id="WP_073537729.1">
    <property type="nucleotide sequence ID" value="NZ_CP018335.1"/>
</dbReference>
<dbReference type="InterPro" id="IPR001867">
    <property type="entry name" value="OmpR/PhoB-type_DNA-bd"/>
</dbReference>
<proteinExistence type="predicted"/>
<dbReference type="EMBL" id="CP018335">
    <property type="protein sequence ID" value="APM38033.1"/>
    <property type="molecule type" value="Genomic_DNA"/>
</dbReference>
<dbReference type="SMART" id="SM00448">
    <property type="entry name" value="REC"/>
    <property type="match status" value="1"/>
</dbReference>
<evidence type="ECO:0000256" key="3">
    <source>
        <dbReference type="ARBA" id="ARBA00023012"/>
    </source>
</evidence>
<dbReference type="SUPFAM" id="SSF52172">
    <property type="entry name" value="CheY-like"/>
    <property type="match status" value="1"/>
</dbReference>
<dbReference type="SMART" id="SM00862">
    <property type="entry name" value="Trans_reg_C"/>
    <property type="match status" value="1"/>
</dbReference>
<feature type="domain" description="OmpR/PhoB-type" evidence="11">
    <location>
        <begin position="125"/>
        <end position="224"/>
    </location>
</feature>
<dbReference type="PANTHER" id="PTHR48111">
    <property type="entry name" value="REGULATOR OF RPOS"/>
    <property type="match status" value="1"/>
</dbReference>
<dbReference type="Gene3D" id="3.40.50.2300">
    <property type="match status" value="1"/>
</dbReference>
<evidence type="ECO:0000256" key="8">
    <source>
        <dbReference type="PROSITE-ProRule" id="PRU00169"/>
    </source>
</evidence>
<keyword evidence="6" id="KW-0804">Transcription</keyword>
<dbReference type="InterPro" id="IPR001789">
    <property type="entry name" value="Sig_transdc_resp-reg_receiver"/>
</dbReference>
<dbReference type="SUPFAM" id="SSF46894">
    <property type="entry name" value="C-terminal effector domain of the bipartite response regulators"/>
    <property type="match status" value="1"/>
</dbReference>
<evidence type="ECO:0000259" key="11">
    <source>
        <dbReference type="PROSITE" id="PS51755"/>
    </source>
</evidence>
<dbReference type="GO" id="GO:0000156">
    <property type="term" value="F:phosphorelay response regulator activity"/>
    <property type="evidence" value="ECO:0007669"/>
    <property type="project" value="TreeGrafter"/>
</dbReference>
<comment type="function">
    <text evidence="7">May play the central regulatory role in sporulation. It may be an element of the effector pathway responsible for the activation of sporulation genes in response to nutritional stress. Spo0A may act in concert with spo0H (a sigma factor) to control the expression of some genes that are critical to the sporulation process.</text>
</comment>
<evidence type="ECO:0000256" key="4">
    <source>
        <dbReference type="ARBA" id="ARBA00023015"/>
    </source>
</evidence>
<evidence type="ECO:0000256" key="5">
    <source>
        <dbReference type="ARBA" id="ARBA00023125"/>
    </source>
</evidence>
<feature type="modified residue" description="4-aspartylphosphate" evidence="8">
    <location>
        <position position="51"/>
    </location>
</feature>
<dbReference type="AlphaFoldDB" id="A0A1L5F4W3"/>
<name>A0A1L5F4W3_CLOKL</name>
<dbReference type="CDD" id="cd00383">
    <property type="entry name" value="trans_reg_C"/>
    <property type="match status" value="1"/>
</dbReference>
<dbReference type="Pfam" id="PF00486">
    <property type="entry name" value="Trans_reg_C"/>
    <property type="match status" value="1"/>
</dbReference>
<dbReference type="InterPro" id="IPR039420">
    <property type="entry name" value="WalR-like"/>
</dbReference>
<gene>
    <name evidence="12" type="ORF">BS101_04440</name>
</gene>
<keyword evidence="4" id="KW-0805">Transcription regulation</keyword>
<dbReference type="Gene3D" id="6.10.250.690">
    <property type="match status" value="1"/>
</dbReference>
<keyword evidence="5 9" id="KW-0238">DNA-binding</keyword>
<dbReference type="InterPro" id="IPR036388">
    <property type="entry name" value="WH-like_DNA-bd_sf"/>
</dbReference>
<dbReference type="Pfam" id="PF00072">
    <property type="entry name" value="Response_reg"/>
    <property type="match status" value="1"/>
</dbReference>
<organism evidence="12 13">
    <name type="scientific">Clostridium kluyveri</name>
    <dbReference type="NCBI Taxonomy" id="1534"/>
    <lineage>
        <taxon>Bacteria</taxon>
        <taxon>Bacillati</taxon>
        <taxon>Bacillota</taxon>
        <taxon>Clostridia</taxon>
        <taxon>Eubacteriales</taxon>
        <taxon>Clostridiaceae</taxon>
        <taxon>Clostridium</taxon>
    </lineage>
</organism>
<dbReference type="Proteomes" id="UP000184604">
    <property type="component" value="Chromosome"/>
</dbReference>
<reference evidence="12 13" key="1">
    <citation type="submission" date="2016-12" db="EMBL/GenBank/DDBJ databases">
        <title>Complete genome sequence of Clostridium kluyveri JZZ isolated from the pit mud of a Chinese flavor liquor-making factory.</title>
        <authorList>
            <person name="Wang Y."/>
        </authorList>
    </citation>
    <scope>NUCLEOTIDE SEQUENCE [LARGE SCALE GENOMIC DNA]</scope>
    <source>
        <strain evidence="12 13">JZZ</strain>
    </source>
</reference>
<sequence length="225" mass="26012">MRLLLIEDEVMLSEALVYILKKNNYNVDFAYDGIKGQEMAEIDIYDVIILDRMLPGKNGLEILKDIRNKGIRTPVIILTAMDSISSRVEGLDQGADDYLIKPFSKEELLARIRALGRRHIDFIQYGTIQLASLTFDPLRGELQYKENRIKLTSKESQLLELLARNKNQVLTKDQILDRVWGPDSDVEMNNNIEVYFSYLRKKLRKLNCNVIIETIRGIGYCLKEV</sequence>
<dbReference type="GO" id="GO:0006355">
    <property type="term" value="P:regulation of DNA-templated transcription"/>
    <property type="evidence" value="ECO:0007669"/>
    <property type="project" value="InterPro"/>
</dbReference>
<dbReference type="InterPro" id="IPR011006">
    <property type="entry name" value="CheY-like_superfamily"/>
</dbReference>
<evidence type="ECO:0000259" key="10">
    <source>
        <dbReference type="PROSITE" id="PS50110"/>
    </source>
</evidence>
<evidence type="ECO:0000313" key="13">
    <source>
        <dbReference type="Proteomes" id="UP000184604"/>
    </source>
</evidence>
<dbReference type="PROSITE" id="PS50110">
    <property type="entry name" value="RESPONSE_REGULATORY"/>
    <property type="match status" value="1"/>
</dbReference>
<accession>A0A1L5F4W3</accession>
<dbReference type="OrthoDB" id="9790442at2"/>
<dbReference type="Gene3D" id="1.10.10.10">
    <property type="entry name" value="Winged helix-like DNA-binding domain superfamily/Winged helix DNA-binding domain"/>
    <property type="match status" value="1"/>
</dbReference>
<dbReference type="PANTHER" id="PTHR48111:SF22">
    <property type="entry name" value="REGULATOR OF RPOS"/>
    <property type="match status" value="1"/>
</dbReference>
<protein>
    <recommendedName>
        <fullName evidence="1">Stage 0 sporulation protein A homolog</fullName>
    </recommendedName>
</protein>
<dbReference type="GO" id="GO:0032993">
    <property type="term" value="C:protein-DNA complex"/>
    <property type="evidence" value="ECO:0007669"/>
    <property type="project" value="TreeGrafter"/>
</dbReference>
<evidence type="ECO:0000256" key="9">
    <source>
        <dbReference type="PROSITE-ProRule" id="PRU01091"/>
    </source>
</evidence>
<evidence type="ECO:0000256" key="7">
    <source>
        <dbReference type="ARBA" id="ARBA00024867"/>
    </source>
</evidence>
<feature type="DNA-binding region" description="OmpR/PhoB-type" evidence="9">
    <location>
        <begin position="125"/>
        <end position="224"/>
    </location>
</feature>
<dbReference type="GO" id="GO:0005829">
    <property type="term" value="C:cytosol"/>
    <property type="evidence" value="ECO:0007669"/>
    <property type="project" value="TreeGrafter"/>
</dbReference>
<evidence type="ECO:0000256" key="1">
    <source>
        <dbReference type="ARBA" id="ARBA00018672"/>
    </source>
</evidence>
<dbReference type="PROSITE" id="PS51755">
    <property type="entry name" value="OMPR_PHOB"/>
    <property type="match status" value="1"/>
</dbReference>
<evidence type="ECO:0000256" key="6">
    <source>
        <dbReference type="ARBA" id="ARBA00023163"/>
    </source>
</evidence>